<evidence type="ECO:0000256" key="10">
    <source>
        <dbReference type="ARBA" id="ARBA00022833"/>
    </source>
</evidence>
<dbReference type="SMART" id="SM00320">
    <property type="entry name" value="WD40"/>
    <property type="match status" value="5"/>
</dbReference>
<dbReference type="FunFam" id="2.60.40.380:FF:000001">
    <property type="entry name" value="Fe(3+)-Zn(2+) purple acid phosphatase"/>
    <property type="match status" value="1"/>
</dbReference>
<dbReference type="InterPro" id="IPR015914">
    <property type="entry name" value="PAPs_N"/>
</dbReference>
<feature type="repeat" description="WD" evidence="13">
    <location>
        <begin position="601"/>
        <end position="642"/>
    </location>
</feature>
<feature type="region of interest" description="Disordered" evidence="15">
    <location>
        <begin position="475"/>
        <end position="496"/>
    </location>
</feature>
<evidence type="ECO:0000256" key="12">
    <source>
        <dbReference type="ARBA" id="ARBA00023180"/>
    </source>
</evidence>
<dbReference type="PROSITE" id="PS50082">
    <property type="entry name" value="WD_REPEATS_2"/>
    <property type="match status" value="2"/>
</dbReference>
<dbReference type="GO" id="GO:0046872">
    <property type="term" value="F:metal ion binding"/>
    <property type="evidence" value="ECO:0007669"/>
    <property type="project" value="UniProtKB-KW"/>
</dbReference>
<dbReference type="InterPro" id="IPR036322">
    <property type="entry name" value="WD40_repeat_dom_sf"/>
</dbReference>
<comment type="cofactor">
    <cofactor evidence="2">
        <name>Zn(2+)</name>
        <dbReference type="ChEBI" id="CHEBI:29105"/>
    </cofactor>
</comment>
<dbReference type="GO" id="GO:0003993">
    <property type="term" value="F:acid phosphatase activity"/>
    <property type="evidence" value="ECO:0007669"/>
    <property type="project" value="UniProtKB-EC"/>
</dbReference>
<keyword evidence="19" id="KW-1185">Reference proteome</keyword>
<evidence type="ECO:0000256" key="6">
    <source>
        <dbReference type="ARBA" id="ARBA00022723"/>
    </source>
</evidence>
<evidence type="ECO:0000256" key="3">
    <source>
        <dbReference type="ARBA" id="ARBA00001962"/>
    </source>
</evidence>
<evidence type="ECO:0000256" key="4">
    <source>
        <dbReference type="ARBA" id="ARBA00008723"/>
    </source>
</evidence>
<evidence type="ECO:0000259" key="16">
    <source>
        <dbReference type="Pfam" id="PF00149"/>
    </source>
</evidence>
<evidence type="ECO:0000256" key="14">
    <source>
        <dbReference type="RuleBase" id="RU361203"/>
    </source>
</evidence>
<evidence type="ECO:0000313" key="19">
    <source>
        <dbReference type="Proteomes" id="UP001153555"/>
    </source>
</evidence>
<dbReference type="InterPro" id="IPR001680">
    <property type="entry name" value="WD40_rpt"/>
</dbReference>
<dbReference type="EC" id="3.1.3.2" evidence="14"/>
<dbReference type="SUPFAM" id="SSF56300">
    <property type="entry name" value="Metallo-dependent phosphatases"/>
    <property type="match status" value="1"/>
</dbReference>
<evidence type="ECO:0000256" key="11">
    <source>
        <dbReference type="ARBA" id="ARBA00023004"/>
    </source>
</evidence>
<protein>
    <recommendedName>
        <fullName evidence="14">Purple acid phosphatase</fullName>
        <ecNumber evidence="14">3.1.3.2</ecNumber>
    </recommendedName>
</protein>
<proteinExistence type="inferred from homology"/>
<comment type="catalytic activity">
    <reaction evidence="1 14">
        <text>a phosphate monoester + H2O = an alcohol + phosphate</text>
        <dbReference type="Rhea" id="RHEA:15017"/>
        <dbReference type="ChEBI" id="CHEBI:15377"/>
        <dbReference type="ChEBI" id="CHEBI:30879"/>
        <dbReference type="ChEBI" id="CHEBI:43474"/>
        <dbReference type="ChEBI" id="CHEBI:67140"/>
        <dbReference type="EC" id="3.1.3.2"/>
    </reaction>
</comment>
<evidence type="ECO:0000256" key="7">
    <source>
        <dbReference type="ARBA" id="ARBA00022729"/>
    </source>
</evidence>
<dbReference type="PROSITE" id="PS50294">
    <property type="entry name" value="WD_REPEATS_REGION"/>
    <property type="match status" value="2"/>
</dbReference>
<dbReference type="OrthoDB" id="1932312at2759"/>
<keyword evidence="7 14" id="KW-0732">Signal</keyword>
<dbReference type="PROSITE" id="PS00678">
    <property type="entry name" value="WD_REPEATS_1"/>
    <property type="match status" value="1"/>
</dbReference>
<evidence type="ECO:0000259" key="17">
    <source>
        <dbReference type="Pfam" id="PF16656"/>
    </source>
</evidence>
<dbReference type="InterPro" id="IPR015943">
    <property type="entry name" value="WD40/YVTN_repeat-like_dom_sf"/>
</dbReference>
<comment type="cofactor">
    <cofactor evidence="3">
        <name>Fe cation</name>
        <dbReference type="ChEBI" id="CHEBI:24875"/>
    </cofactor>
</comment>
<feature type="domain" description="Calcineurin-like phosphoesterase" evidence="16">
    <location>
        <begin position="158"/>
        <end position="356"/>
    </location>
</feature>
<keyword evidence="6" id="KW-0479">Metal-binding</keyword>
<evidence type="ECO:0000256" key="15">
    <source>
        <dbReference type="SAM" id="MobiDB-lite"/>
    </source>
</evidence>
<comment type="similarity">
    <text evidence="4 14">Belongs to the metallophosphoesterase superfamily. Purple acid phosphatase family.</text>
</comment>
<dbReference type="InterPro" id="IPR008963">
    <property type="entry name" value="Purple_acid_Pase-like_N"/>
</dbReference>
<name>A0A9N7R2D3_STRHE</name>
<keyword evidence="12" id="KW-0325">Glycoprotein</keyword>
<evidence type="ECO:0000256" key="2">
    <source>
        <dbReference type="ARBA" id="ARBA00001947"/>
    </source>
</evidence>
<dbReference type="InterPro" id="IPR041792">
    <property type="entry name" value="MPP_PAP"/>
</dbReference>
<sequence>MVSFIALLSLILNIFANVCLGGITSSFVRKFDESEDMPLDSDVFRAPPGYNAPQQVHIMQGDHVGKAVIVSWVTMSEPGSNTVLYWPEPDPKHKFKAEGTLTKYKFYNYTSGYIHHCTIYNLQFDTKYYYQVGLGYGQATRIFWFITPPEVGPDVPYTFGLIGDLGQTYDSNSTLTHFESNPIKGETVLFVGDLSYADKYPNHDNNRWDTWGRFVERNNAYQPWIWTAGNHDIDFAPEIGEPEPFKPYTTRYPVPYKASNSTSPLWYSIKRASAHIIILSSYSAFGKYTPQYLWLGAEFRKVNREETPWLIVLVHSPFYNSYKYHYMEGETMRVLFEPWFVKYKVDIVFAGHVHAYERSERISNSAYNIVNGECTPVNDQSAPVYITIGDAGVISPREEDLKYQNGENKKEDLSSDPELFSCLLQPSPRDSDPNYIGIRRLLLYRKAEAGVLRRKDWRCNGRGYVAYRNYINRPKNGDSLQTPSAPSTPGNSGRWVSTSSPLSPFFDADSWSTSRDVRSLGQAMSHRTSFSSSTSDIEFPRKKGEPAYSFVGMHCIFDQCKAMVTVIKFGHMSSDLLAYGAADGSLTVCTVSMPPSILKQLTGHTKDVTDFDFSANNQYIASASIDKTVRVWDISKGICMRVIYGVSSQLCIRFHPVNNNFLSVGNANKEIMVFNFSTGRTINKSVFDSEITAMDHDHTGQLIFCGDAQGCVYTVTMNSHTGALSRSHRHRSKAKNKSPVTTVQYRTFSLLARGPVLLTLCRDGSLSFFSVSLEVQGYLTLRCALKLAPRLHSIRASFCPLLSLEKGEFIVAGSEDASVYFYDLTRPRHTCVNKLQGHSYPVIGITWNYGENLLASSDFGGTVIVWKRAKTN</sequence>
<feature type="repeat" description="WD" evidence="13">
    <location>
        <begin position="835"/>
        <end position="872"/>
    </location>
</feature>
<dbReference type="InterPro" id="IPR004843">
    <property type="entry name" value="Calcineurin-like_PHP"/>
</dbReference>
<dbReference type="InterPro" id="IPR019775">
    <property type="entry name" value="WD40_repeat_CS"/>
</dbReference>
<evidence type="ECO:0000256" key="5">
    <source>
        <dbReference type="ARBA" id="ARBA00022574"/>
    </source>
</evidence>
<dbReference type="InterPro" id="IPR029052">
    <property type="entry name" value="Metallo-depent_PP-like"/>
</dbReference>
<dbReference type="Pfam" id="PF00149">
    <property type="entry name" value="Metallophos"/>
    <property type="match status" value="1"/>
</dbReference>
<dbReference type="Pfam" id="PF16656">
    <property type="entry name" value="Pur_ac_phosph_N"/>
    <property type="match status" value="1"/>
</dbReference>
<organism evidence="18 19">
    <name type="scientific">Striga hermonthica</name>
    <name type="common">Purple witchweed</name>
    <name type="synonym">Buchnera hermonthica</name>
    <dbReference type="NCBI Taxonomy" id="68872"/>
    <lineage>
        <taxon>Eukaryota</taxon>
        <taxon>Viridiplantae</taxon>
        <taxon>Streptophyta</taxon>
        <taxon>Embryophyta</taxon>
        <taxon>Tracheophyta</taxon>
        <taxon>Spermatophyta</taxon>
        <taxon>Magnoliopsida</taxon>
        <taxon>eudicotyledons</taxon>
        <taxon>Gunneridae</taxon>
        <taxon>Pentapetalae</taxon>
        <taxon>asterids</taxon>
        <taxon>lamiids</taxon>
        <taxon>Lamiales</taxon>
        <taxon>Orobanchaceae</taxon>
        <taxon>Buchnereae</taxon>
        <taxon>Striga</taxon>
    </lineage>
</organism>
<keyword evidence="5 13" id="KW-0853">WD repeat</keyword>
<dbReference type="Gene3D" id="2.60.40.380">
    <property type="entry name" value="Purple acid phosphatase-like, N-terminal"/>
    <property type="match status" value="1"/>
</dbReference>
<comment type="caution">
    <text evidence="18">The sequence shown here is derived from an EMBL/GenBank/DDBJ whole genome shotgun (WGS) entry which is preliminary data.</text>
</comment>
<dbReference type="SUPFAM" id="SSF50978">
    <property type="entry name" value="WD40 repeat-like"/>
    <property type="match status" value="1"/>
</dbReference>
<keyword evidence="11" id="KW-0408">Iron</keyword>
<gene>
    <name evidence="18" type="ORF">SHERM_10368</name>
</gene>
<keyword evidence="10" id="KW-0862">Zinc</keyword>
<reference evidence="18" key="1">
    <citation type="submission" date="2019-12" db="EMBL/GenBank/DDBJ databases">
        <authorList>
            <person name="Scholes J."/>
        </authorList>
    </citation>
    <scope>NUCLEOTIDE SEQUENCE</scope>
</reference>
<evidence type="ECO:0000256" key="9">
    <source>
        <dbReference type="ARBA" id="ARBA00022801"/>
    </source>
</evidence>
<dbReference type="Gene3D" id="3.60.21.10">
    <property type="match status" value="1"/>
</dbReference>
<evidence type="ECO:0000256" key="8">
    <source>
        <dbReference type="ARBA" id="ARBA00022737"/>
    </source>
</evidence>
<feature type="signal peptide" evidence="14">
    <location>
        <begin position="1"/>
        <end position="21"/>
    </location>
</feature>
<dbReference type="PANTHER" id="PTHR22953">
    <property type="entry name" value="ACID PHOSPHATASE RELATED"/>
    <property type="match status" value="1"/>
</dbReference>
<dbReference type="CDD" id="cd00839">
    <property type="entry name" value="MPP_PAPs"/>
    <property type="match status" value="1"/>
</dbReference>
<evidence type="ECO:0000313" key="18">
    <source>
        <dbReference type="EMBL" id="CAA0807651.1"/>
    </source>
</evidence>
<dbReference type="AlphaFoldDB" id="A0A9N7R2D3"/>
<dbReference type="PANTHER" id="PTHR22953:SF86">
    <property type="entry name" value="PURPLE ACID PHOSPHATASE 10"/>
    <property type="match status" value="1"/>
</dbReference>
<evidence type="ECO:0000256" key="13">
    <source>
        <dbReference type="PROSITE-ProRule" id="PRU00221"/>
    </source>
</evidence>
<keyword evidence="8" id="KW-0677">Repeat</keyword>
<dbReference type="Pfam" id="PF00400">
    <property type="entry name" value="WD40"/>
    <property type="match status" value="2"/>
</dbReference>
<dbReference type="EMBL" id="CACSLK010001140">
    <property type="protein sequence ID" value="CAA0807651.1"/>
    <property type="molecule type" value="Genomic_DNA"/>
</dbReference>
<dbReference type="Gene3D" id="2.130.10.10">
    <property type="entry name" value="YVTN repeat-like/Quinoprotein amine dehydrogenase"/>
    <property type="match status" value="2"/>
</dbReference>
<keyword evidence="9 14" id="KW-0378">Hydrolase</keyword>
<evidence type="ECO:0000256" key="1">
    <source>
        <dbReference type="ARBA" id="ARBA00000032"/>
    </source>
</evidence>
<dbReference type="SUPFAM" id="SSF49363">
    <property type="entry name" value="Purple acid phosphatase, N-terminal domain"/>
    <property type="match status" value="1"/>
</dbReference>
<dbReference type="InterPro" id="IPR039331">
    <property type="entry name" value="PAPs-like"/>
</dbReference>
<feature type="compositionally biased region" description="Polar residues" evidence="15">
    <location>
        <begin position="478"/>
        <end position="496"/>
    </location>
</feature>
<feature type="chain" id="PRO_5040544697" description="Purple acid phosphatase" evidence="14">
    <location>
        <begin position="22"/>
        <end position="872"/>
    </location>
</feature>
<dbReference type="Proteomes" id="UP001153555">
    <property type="component" value="Unassembled WGS sequence"/>
</dbReference>
<accession>A0A9N7R2D3</accession>
<feature type="domain" description="Purple acid phosphatase N-terminal" evidence="17">
    <location>
        <begin position="53"/>
        <end position="147"/>
    </location>
</feature>